<feature type="domain" description="THIF-type NAD/FAD binding fold" evidence="1">
    <location>
        <begin position="299"/>
        <end position="481"/>
    </location>
</feature>
<proteinExistence type="predicted"/>
<dbReference type="GO" id="GO:0061504">
    <property type="term" value="P:cyclic threonylcarbamoyladenosine biosynthetic process"/>
    <property type="evidence" value="ECO:0007669"/>
    <property type="project" value="TreeGrafter"/>
</dbReference>
<dbReference type="EMBL" id="AB236338">
    <property type="protein sequence ID" value="BAE79142.1"/>
    <property type="molecule type" value="Genomic_DNA"/>
</dbReference>
<dbReference type="InterPro" id="IPR032701">
    <property type="entry name" value="Prok-E2_B_dom"/>
</dbReference>
<dbReference type="InterPro" id="IPR000594">
    <property type="entry name" value="ThiF_NAD_FAD-bd"/>
</dbReference>
<evidence type="ECO:0000259" key="2">
    <source>
        <dbReference type="Pfam" id="PF14461"/>
    </source>
</evidence>
<name>Q2L5J8_CLOPF</name>
<evidence type="ECO:0000259" key="1">
    <source>
        <dbReference type="Pfam" id="PF00899"/>
    </source>
</evidence>
<sequence length="567" mass="65783">MVILILDLFNSLNSFENIKNVKEIKKNNDNFEVNYSKIYEFTLNIQKQNFDIIMCIPEEWNLKLIDFYIKDYKNIKFIPHLEENGKICLFDKEGLLVEENLNGIAIESIERLNKVLYEGLNDINKLDFINEFDAYWNLLSTNNIAKSNVNLSNDIKIIKYKIKNNKKNIDLVFSDDENSFKVYNIKGSIKNAIYIPIKSKEYIYPPDWRKNFDFYKFCSLLNIEYIFSSKYINKCGNDLVLLINITQPNKTNCLISLYIKNIKQYTINIKNNTLILPNITGIPLSVYRCDEEYLLGRGGIERVFSNKKILVIGCGSVGGYLVDELVKSGFLNICLVDYDILSYNNIYRHLLGLEYIGEYKTTAIIRYLSKNLPHAKVISHEDSIRLLLEEGSLELSDFDLIISSTGDINLNRWLNKYIKIKKIITPVIYLWNEALGIGSHALYIKDNYLGCFECTIGKDELGIYDKTSYFERGQTFTKKMNSCNSTFVPYGSIHSVRTAILGVDIAIKHMNGNIKENFLISIKDDGTVYLKENLKLSNRYIKQKNKQQIISGENFDRKNCFICKRKT</sequence>
<accession>Q2L5J8</accession>
<dbReference type="Pfam" id="PF14461">
    <property type="entry name" value="Prok-E2_B"/>
    <property type="match status" value="1"/>
</dbReference>
<feature type="domain" description="Prokaryotic E2 family B" evidence="2">
    <location>
        <begin position="35"/>
        <end position="141"/>
    </location>
</feature>
<dbReference type="AlphaFoldDB" id="Q2L5J8"/>
<dbReference type="Pfam" id="PF00899">
    <property type="entry name" value="ThiF"/>
    <property type="match status" value="1"/>
</dbReference>
<dbReference type="PANTHER" id="PTHR43267">
    <property type="entry name" value="TRNA THREONYLCARBAMOYLADENOSINE DEHYDRATASE"/>
    <property type="match status" value="1"/>
</dbReference>
<dbReference type="GO" id="GO:0061503">
    <property type="term" value="F:tRNA threonylcarbamoyladenosine dehydratase"/>
    <property type="evidence" value="ECO:0007669"/>
    <property type="project" value="TreeGrafter"/>
</dbReference>
<geneLocation type="plasmid" evidence="3">
    <name>pCPF4013</name>
</geneLocation>
<dbReference type="PANTHER" id="PTHR43267:SF1">
    <property type="entry name" value="TRNA THREONYLCARBAMOYLADENOSINE DEHYDRATASE"/>
    <property type="match status" value="1"/>
</dbReference>
<protein>
    <submittedName>
        <fullName evidence="3">Uncharacterized protein</fullName>
    </submittedName>
</protein>
<organism evidence="3">
    <name type="scientific">Clostridium perfringens</name>
    <dbReference type="NCBI Taxonomy" id="1502"/>
    <lineage>
        <taxon>Bacteria</taxon>
        <taxon>Bacillati</taxon>
        <taxon>Bacillota</taxon>
        <taxon>Clostridia</taxon>
        <taxon>Eubacteriales</taxon>
        <taxon>Clostridiaceae</taxon>
        <taxon>Clostridium</taxon>
    </lineage>
</organism>
<dbReference type="SUPFAM" id="SSF69572">
    <property type="entry name" value="Activating enzymes of the ubiquitin-like proteins"/>
    <property type="match status" value="1"/>
</dbReference>
<dbReference type="GO" id="GO:0008641">
    <property type="term" value="F:ubiquitin-like modifier activating enzyme activity"/>
    <property type="evidence" value="ECO:0007669"/>
    <property type="project" value="InterPro"/>
</dbReference>
<dbReference type="Gene3D" id="3.40.50.720">
    <property type="entry name" value="NAD(P)-binding Rossmann-like Domain"/>
    <property type="match status" value="1"/>
</dbReference>
<dbReference type="InterPro" id="IPR045886">
    <property type="entry name" value="ThiF/MoeB/HesA"/>
</dbReference>
<evidence type="ECO:0000313" key="3">
    <source>
        <dbReference type="EMBL" id="BAE79142.1"/>
    </source>
</evidence>
<keyword evidence="3" id="KW-0614">Plasmid</keyword>
<dbReference type="InterPro" id="IPR035985">
    <property type="entry name" value="Ubiquitin-activating_enz"/>
</dbReference>
<reference evidence="3" key="1">
    <citation type="journal article" date="2006" name="J. Bacteriol.">
        <title>Complete sequencing and diversity analysis of the enterotoxin-encoding plasmids in Clostridium perfringens type A non-food-borne human gastrointestinal disease isolates.</title>
        <authorList>
            <person name="Miyamoto K."/>
            <person name="Fisher D.J."/>
            <person name="Li J."/>
            <person name="Sayeed S."/>
            <person name="Akimoto S."/>
            <person name="McClane B.A."/>
        </authorList>
    </citation>
    <scope>NUCLEOTIDE SEQUENCE</scope>
    <source>
        <strain evidence="3">F4013</strain>
        <plasmid evidence="3">pCPF4013</plasmid>
    </source>
</reference>